<evidence type="ECO:0000313" key="3">
    <source>
        <dbReference type="Proteomes" id="UP001165080"/>
    </source>
</evidence>
<accession>A0A9W6BTM2</accession>
<dbReference type="AlphaFoldDB" id="A0A9W6BTM2"/>
<feature type="compositionally biased region" description="Low complexity" evidence="1">
    <location>
        <begin position="195"/>
        <end position="227"/>
    </location>
</feature>
<comment type="caution">
    <text evidence="2">The sequence shown here is derived from an EMBL/GenBank/DDBJ whole genome shotgun (WGS) entry which is preliminary data.</text>
</comment>
<sequence length="306" mass="30885">MSTVLSVASPAASAKANTMPSLCASPSFKHYRRSTTNRAPRKRTFLLTMTKYNVDIATPPGVASVFANNVAMLSLGACYQDEAALFGGDGNGGFGGNRRNTGGGNNGWGSGNNDGEGASSPSWCFVPVLSRALLGALAIVAAVAAFPAQSLAMMQQQQGASASASPSSNSLLSRGSGNSGSPTDSLLGSSAPTRGSFFPPSSSVLSSGSGSVPAFGRNSSPSSSSGSPGSGSGRPRSKVMHVACKGSTLVVPLTGNGDGKVVGWAAAPRLGPWQRAKIVDAPIVLSGNEASVLELPQYRVRESMLV</sequence>
<dbReference type="Proteomes" id="UP001165080">
    <property type="component" value="Unassembled WGS sequence"/>
</dbReference>
<organism evidence="2 3">
    <name type="scientific">Pleodorina starrii</name>
    <dbReference type="NCBI Taxonomy" id="330485"/>
    <lineage>
        <taxon>Eukaryota</taxon>
        <taxon>Viridiplantae</taxon>
        <taxon>Chlorophyta</taxon>
        <taxon>core chlorophytes</taxon>
        <taxon>Chlorophyceae</taxon>
        <taxon>CS clade</taxon>
        <taxon>Chlamydomonadales</taxon>
        <taxon>Volvocaceae</taxon>
        <taxon>Pleodorina</taxon>
    </lineage>
</organism>
<keyword evidence="3" id="KW-1185">Reference proteome</keyword>
<dbReference type="EMBL" id="BRXU01000021">
    <property type="protein sequence ID" value="GLC58189.1"/>
    <property type="molecule type" value="Genomic_DNA"/>
</dbReference>
<feature type="compositionally biased region" description="Low complexity" evidence="1">
    <location>
        <begin position="162"/>
        <end position="182"/>
    </location>
</feature>
<protein>
    <submittedName>
        <fullName evidence="2">Uncharacterized protein</fullName>
    </submittedName>
</protein>
<name>A0A9W6BTM2_9CHLO</name>
<feature type="compositionally biased region" description="Polar residues" evidence="1">
    <location>
        <begin position="183"/>
        <end position="193"/>
    </location>
</feature>
<reference evidence="2 3" key="1">
    <citation type="journal article" date="2023" name="Commun. Biol.">
        <title>Reorganization of the ancestral sex-determining regions during the evolution of trioecy in Pleodorina starrii.</title>
        <authorList>
            <person name="Takahashi K."/>
            <person name="Suzuki S."/>
            <person name="Kawai-Toyooka H."/>
            <person name="Yamamoto K."/>
            <person name="Hamaji T."/>
            <person name="Ootsuki R."/>
            <person name="Yamaguchi H."/>
            <person name="Kawachi M."/>
            <person name="Higashiyama T."/>
            <person name="Nozaki H."/>
        </authorList>
    </citation>
    <scope>NUCLEOTIDE SEQUENCE [LARGE SCALE GENOMIC DNA]</scope>
    <source>
        <strain evidence="2 3">NIES-4479</strain>
    </source>
</reference>
<gene>
    <name evidence="2" type="primary">PLEST007668</name>
    <name evidence="2" type="ORF">PLESTB_001328700</name>
</gene>
<feature type="region of interest" description="Disordered" evidence="1">
    <location>
        <begin position="162"/>
        <end position="238"/>
    </location>
</feature>
<evidence type="ECO:0000256" key="1">
    <source>
        <dbReference type="SAM" id="MobiDB-lite"/>
    </source>
</evidence>
<evidence type="ECO:0000313" key="2">
    <source>
        <dbReference type="EMBL" id="GLC58189.1"/>
    </source>
</evidence>
<proteinExistence type="predicted"/>